<keyword evidence="11" id="KW-0472">Membrane</keyword>
<evidence type="ECO:0000256" key="10">
    <source>
        <dbReference type="ARBA" id="ARBA00023112"/>
    </source>
</evidence>
<evidence type="ECO:0000256" key="4">
    <source>
        <dbReference type="ARBA" id="ARBA00022475"/>
    </source>
</evidence>
<dbReference type="GO" id="GO:0015413">
    <property type="term" value="F:ABC-type nickel transporter activity"/>
    <property type="evidence" value="ECO:0007669"/>
    <property type="project" value="UniProtKB-EC"/>
</dbReference>
<evidence type="ECO:0000313" key="17">
    <source>
        <dbReference type="EMBL" id="EHM50351.1"/>
    </source>
</evidence>
<dbReference type="InterPro" id="IPR003593">
    <property type="entry name" value="AAA+_ATPase"/>
</dbReference>
<feature type="non-terminal residue" evidence="17">
    <location>
        <position position="196"/>
    </location>
</feature>
<evidence type="ECO:0000256" key="7">
    <source>
        <dbReference type="ARBA" id="ARBA00022840"/>
    </source>
</evidence>
<comment type="similarity">
    <text evidence="2">Belongs to the ABC transporter superfamily.</text>
</comment>
<dbReference type="InterPro" id="IPR017871">
    <property type="entry name" value="ABC_transporter-like_CS"/>
</dbReference>
<comment type="subcellular location">
    <subcellularLocation>
        <location evidence="1">Cell membrane</location>
        <topology evidence="1">Peripheral membrane protein</topology>
    </subcellularLocation>
</comment>
<evidence type="ECO:0000256" key="12">
    <source>
        <dbReference type="ARBA" id="ARBA00038669"/>
    </source>
</evidence>
<evidence type="ECO:0000259" key="16">
    <source>
        <dbReference type="SMART" id="SM00382"/>
    </source>
</evidence>
<dbReference type="STRING" id="292800.A4U99_06740"/>
<organism evidence="17 18">
    <name type="scientific">Flavonifractor plautii ATCC 29863</name>
    <dbReference type="NCBI Taxonomy" id="411475"/>
    <lineage>
        <taxon>Bacteria</taxon>
        <taxon>Bacillati</taxon>
        <taxon>Bacillota</taxon>
        <taxon>Clostridia</taxon>
        <taxon>Eubacteriales</taxon>
        <taxon>Oscillospiraceae</taxon>
        <taxon>Flavonifractor</taxon>
    </lineage>
</organism>
<evidence type="ECO:0000256" key="9">
    <source>
        <dbReference type="ARBA" id="ARBA00023065"/>
    </source>
</evidence>
<dbReference type="RefSeq" id="WP_007490996.1">
    <property type="nucleotide sequence ID" value="NZ_JH417748.1"/>
</dbReference>
<proteinExistence type="inferred from homology"/>
<evidence type="ECO:0000313" key="18">
    <source>
        <dbReference type="Proteomes" id="UP000004459"/>
    </source>
</evidence>
<dbReference type="PANTHER" id="PTHR43297:SF13">
    <property type="entry name" value="NICKEL ABC TRANSPORTER, ATP-BINDING PROTEIN"/>
    <property type="match status" value="1"/>
</dbReference>
<evidence type="ECO:0000256" key="2">
    <source>
        <dbReference type="ARBA" id="ARBA00005417"/>
    </source>
</evidence>
<name>G9YR50_FLAPL</name>
<protein>
    <recommendedName>
        <fullName evidence="14">Nickel import system ATP-binding protein NikD</fullName>
        <ecNumber evidence="13">7.2.2.11</ecNumber>
    </recommendedName>
</protein>
<evidence type="ECO:0000256" key="11">
    <source>
        <dbReference type="ARBA" id="ARBA00023136"/>
    </source>
</evidence>
<dbReference type="GO" id="GO:0005886">
    <property type="term" value="C:plasma membrane"/>
    <property type="evidence" value="ECO:0007669"/>
    <property type="project" value="UniProtKB-SubCell"/>
</dbReference>
<keyword evidence="6" id="KW-0547">Nucleotide-binding</keyword>
<comment type="caution">
    <text evidence="17">The sequence shown here is derived from an EMBL/GenBank/DDBJ whole genome shotgun (WGS) entry which is preliminary data.</text>
</comment>
<dbReference type="HOGENOM" id="CLU_000604_1_23_9"/>
<dbReference type="GO" id="GO:0005524">
    <property type="term" value="F:ATP binding"/>
    <property type="evidence" value="ECO:0007669"/>
    <property type="project" value="UniProtKB-KW"/>
</dbReference>
<accession>G9YR50</accession>
<dbReference type="Gene3D" id="3.40.50.300">
    <property type="entry name" value="P-loop containing nucleotide triphosphate hydrolases"/>
    <property type="match status" value="1"/>
</dbReference>
<dbReference type="EC" id="7.2.2.11" evidence="13"/>
<keyword evidence="3" id="KW-0813">Transport</keyword>
<dbReference type="GO" id="GO:0016887">
    <property type="term" value="F:ATP hydrolysis activity"/>
    <property type="evidence" value="ECO:0007669"/>
    <property type="project" value="InterPro"/>
</dbReference>
<evidence type="ECO:0000256" key="13">
    <source>
        <dbReference type="ARBA" id="ARBA00039098"/>
    </source>
</evidence>
<comment type="subunit">
    <text evidence="12">The complex is composed of two ATP-binding proteins (NikD and NikE), two transmembrane proteins (NikB and NikC) and a solute-binding protein (NikA).</text>
</comment>
<gene>
    <name evidence="17" type="ORF">HMPREF0372_01993</name>
</gene>
<keyword evidence="7 17" id="KW-0067">ATP-binding</keyword>
<dbReference type="AlphaFoldDB" id="G9YR50"/>
<evidence type="ECO:0000256" key="14">
    <source>
        <dbReference type="ARBA" id="ARBA00044143"/>
    </source>
</evidence>
<evidence type="ECO:0000256" key="15">
    <source>
        <dbReference type="ARBA" id="ARBA00048610"/>
    </source>
</evidence>
<keyword evidence="5" id="KW-0533">Nickel</keyword>
<dbReference type="SUPFAM" id="SSF52540">
    <property type="entry name" value="P-loop containing nucleoside triphosphate hydrolases"/>
    <property type="match status" value="1"/>
</dbReference>
<dbReference type="EMBL" id="AGCK01000153">
    <property type="protein sequence ID" value="EHM50351.1"/>
    <property type="molecule type" value="Genomic_DNA"/>
</dbReference>
<evidence type="ECO:0000256" key="6">
    <source>
        <dbReference type="ARBA" id="ARBA00022741"/>
    </source>
</evidence>
<dbReference type="SMART" id="SM00382">
    <property type="entry name" value="AAA"/>
    <property type="match status" value="1"/>
</dbReference>
<dbReference type="InterPro" id="IPR003439">
    <property type="entry name" value="ABC_transporter-like_ATP-bd"/>
</dbReference>
<evidence type="ECO:0000256" key="5">
    <source>
        <dbReference type="ARBA" id="ARBA00022596"/>
    </source>
</evidence>
<keyword evidence="10" id="KW-0921">Nickel transport</keyword>
<comment type="catalytic activity">
    <reaction evidence="15">
        <text>Ni(2+)(out) + ATP + H2O = Ni(2+)(in) + ADP + phosphate + H(+)</text>
        <dbReference type="Rhea" id="RHEA:15557"/>
        <dbReference type="ChEBI" id="CHEBI:15377"/>
        <dbReference type="ChEBI" id="CHEBI:15378"/>
        <dbReference type="ChEBI" id="CHEBI:30616"/>
        <dbReference type="ChEBI" id="CHEBI:43474"/>
        <dbReference type="ChEBI" id="CHEBI:49786"/>
        <dbReference type="ChEBI" id="CHEBI:456216"/>
        <dbReference type="EC" id="7.2.2.11"/>
    </reaction>
    <physiologicalReaction direction="left-to-right" evidence="15">
        <dbReference type="Rhea" id="RHEA:15558"/>
    </physiologicalReaction>
</comment>
<dbReference type="InterPro" id="IPR027417">
    <property type="entry name" value="P-loop_NTPase"/>
</dbReference>
<dbReference type="Pfam" id="PF00005">
    <property type="entry name" value="ABC_tran"/>
    <property type="match status" value="1"/>
</dbReference>
<keyword evidence="4" id="KW-1003">Cell membrane</keyword>
<evidence type="ECO:0000256" key="3">
    <source>
        <dbReference type="ARBA" id="ARBA00022448"/>
    </source>
</evidence>
<keyword evidence="9" id="KW-0406">Ion transport</keyword>
<dbReference type="PROSITE" id="PS00211">
    <property type="entry name" value="ABC_TRANSPORTER_1"/>
    <property type="match status" value="1"/>
</dbReference>
<dbReference type="Proteomes" id="UP000004459">
    <property type="component" value="Unassembled WGS sequence"/>
</dbReference>
<reference evidence="17 18" key="1">
    <citation type="submission" date="2011-08" db="EMBL/GenBank/DDBJ databases">
        <authorList>
            <person name="Weinstock G."/>
            <person name="Sodergren E."/>
            <person name="Clifton S."/>
            <person name="Fulton L."/>
            <person name="Fulton B."/>
            <person name="Courtney L."/>
            <person name="Fronick C."/>
            <person name="Harrison M."/>
            <person name="Strong C."/>
            <person name="Farmer C."/>
            <person name="Delahaunty K."/>
            <person name="Markovic C."/>
            <person name="Hall O."/>
            <person name="Minx P."/>
            <person name="Tomlinson C."/>
            <person name="Mitreva M."/>
            <person name="Hou S."/>
            <person name="Chen J."/>
            <person name="Wollam A."/>
            <person name="Pepin K.H."/>
            <person name="Johnson M."/>
            <person name="Bhonagiri V."/>
            <person name="Zhang X."/>
            <person name="Suruliraj S."/>
            <person name="Warren W."/>
            <person name="Chinwalla A."/>
            <person name="Mardis E.R."/>
            <person name="Wilson R.K."/>
        </authorList>
    </citation>
    <scope>NUCLEOTIDE SEQUENCE [LARGE SCALE GENOMIC DNA]</scope>
    <source>
        <strain evidence="17 18">ATCC 29863</strain>
    </source>
</reference>
<dbReference type="PANTHER" id="PTHR43297">
    <property type="entry name" value="OLIGOPEPTIDE TRANSPORT ATP-BINDING PROTEIN APPD"/>
    <property type="match status" value="1"/>
</dbReference>
<dbReference type="InterPro" id="IPR050388">
    <property type="entry name" value="ABC_Ni/Peptide_Import"/>
</dbReference>
<keyword evidence="8" id="KW-1278">Translocase</keyword>
<feature type="domain" description="AAA+ ATPase" evidence="16">
    <location>
        <begin position="27"/>
        <end position="196"/>
    </location>
</feature>
<sequence length="196" mass="21026">MLEIEGVSIRFGDNPEAVSDTTFTVGDGDRLAVVGETGSGKSVLLLAALGLLPASARVTGSIRLNGRELLGCREREFNQIRGKEIAYIPQGSGNGLNPLYTVGHQLCEAIRKHQPCTRREALVQAAALLESFGLEHGAALCRSYPFQLSGGMRQRVLIAMGIAAGADLVLADEPTKGLDRRRIALVEDAFQRLGER</sequence>
<evidence type="ECO:0000256" key="1">
    <source>
        <dbReference type="ARBA" id="ARBA00004202"/>
    </source>
</evidence>
<evidence type="ECO:0000256" key="8">
    <source>
        <dbReference type="ARBA" id="ARBA00022967"/>
    </source>
</evidence>